<name>A0A396S9C8_9BACL</name>
<organism evidence="1 2">
    <name type="scientific">Ureibacillus yapensis</name>
    <dbReference type="NCBI Taxonomy" id="2304605"/>
    <lineage>
        <taxon>Bacteria</taxon>
        <taxon>Bacillati</taxon>
        <taxon>Bacillota</taxon>
        <taxon>Bacilli</taxon>
        <taxon>Bacillales</taxon>
        <taxon>Caryophanaceae</taxon>
        <taxon>Ureibacillus</taxon>
    </lineage>
</organism>
<dbReference type="AlphaFoldDB" id="A0A396S9C8"/>
<proteinExistence type="predicted"/>
<dbReference type="OrthoDB" id="2886189at2"/>
<evidence type="ECO:0000313" key="1">
    <source>
        <dbReference type="EMBL" id="RHW37553.1"/>
    </source>
</evidence>
<protein>
    <submittedName>
        <fullName evidence="1">Uncharacterized protein</fullName>
    </submittedName>
</protein>
<evidence type="ECO:0000313" key="2">
    <source>
        <dbReference type="Proteomes" id="UP000265692"/>
    </source>
</evidence>
<reference evidence="1 2" key="1">
    <citation type="submission" date="2018-08" db="EMBL/GenBank/DDBJ databases">
        <title>Lysinibacillus sp. YLB-03 draft genome sequence.</title>
        <authorList>
            <person name="Yu L."/>
        </authorList>
    </citation>
    <scope>NUCLEOTIDE SEQUENCE [LARGE SCALE GENOMIC DNA]</scope>
    <source>
        <strain evidence="1 2">YLB-03</strain>
    </source>
</reference>
<accession>A0A396S9C8</accession>
<sequence>MEKPIFGETTCYVCGQNINYVGELGSTKMIKTDSVIAESVVATGNVPATNGVMVELEIVVKCPKCESKNKTTDSIPSV</sequence>
<dbReference type="RefSeq" id="WP_118875940.1">
    <property type="nucleotide sequence ID" value="NZ_QWEI01000003.1"/>
</dbReference>
<dbReference type="EMBL" id="QWEI01000003">
    <property type="protein sequence ID" value="RHW37553.1"/>
    <property type="molecule type" value="Genomic_DNA"/>
</dbReference>
<dbReference type="Proteomes" id="UP000265692">
    <property type="component" value="Unassembled WGS sequence"/>
</dbReference>
<comment type="caution">
    <text evidence="1">The sequence shown here is derived from an EMBL/GenBank/DDBJ whole genome shotgun (WGS) entry which is preliminary data.</text>
</comment>
<gene>
    <name evidence="1" type="ORF">D1B33_08460</name>
</gene>
<keyword evidence="2" id="KW-1185">Reference proteome</keyword>